<feature type="compositionally biased region" description="Polar residues" evidence="1">
    <location>
        <begin position="167"/>
        <end position="190"/>
    </location>
</feature>
<feature type="region of interest" description="Disordered" evidence="1">
    <location>
        <begin position="152"/>
        <end position="241"/>
    </location>
</feature>
<keyword evidence="2" id="KW-1133">Transmembrane helix</keyword>
<dbReference type="InterPro" id="IPR007168">
    <property type="entry name" value="Phageshock_PspC_N"/>
</dbReference>
<evidence type="ECO:0000256" key="2">
    <source>
        <dbReference type="SAM" id="Phobius"/>
    </source>
</evidence>
<dbReference type="AlphaFoldDB" id="C7R1A3"/>
<feature type="transmembrane region" description="Helical" evidence="2">
    <location>
        <begin position="249"/>
        <end position="266"/>
    </location>
</feature>
<evidence type="ECO:0000259" key="4">
    <source>
        <dbReference type="Pfam" id="PF09922"/>
    </source>
</evidence>
<evidence type="ECO:0000313" key="6">
    <source>
        <dbReference type="Proteomes" id="UP000000628"/>
    </source>
</evidence>
<dbReference type="RefSeq" id="WP_015770946.1">
    <property type="nucleotide sequence ID" value="NC_013174.1"/>
</dbReference>
<feature type="transmembrane region" description="Helical" evidence="2">
    <location>
        <begin position="48"/>
        <end position="76"/>
    </location>
</feature>
<dbReference type="KEGG" id="jde:Jden_0654"/>
<proteinExistence type="predicted"/>
<evidence type="ECO:0000259" key="3">
    <source>
        <dbReference type="Pfam" id="PF04024"/>
    </source>
</evidence>
<dbReference type="EMBL" id="CP001706">
    <property type="protein sequence ID" value="ACV08318.1"/>
    <property type="molecule type" value="Genomic_DNA"/>
</dbReference>
<evidence type="ECO:0000256" key="1">
    <source>
        <dbReference type="SAM" id="MobiDB-lite"/>
    </source>
</evidence>
<dbReference type="STRING" id="471856.Jden_0654"/>
<dbReference type="Pfam" id="PF09922">
    <property type="entry name" value="LiaF-like_C"/>
    <property type="match status" value="1"/>
</dbReference>
<dbReference type="eggNOG" id="COG3266">
    <property type="taxonomic scope" value="Bacteria"/>
</dbReference>
<feature type="transmembrane region" description="Helical" evidence="2">
    <location>
        <begin position="278"/>
        <end position="296"/>
    </location>
</feature>
<feature type="transmembrane region" description="Helical" evidence="2">
    <location>
        <begin position="308"/>
        <end position="329"/>
    </location>
</feature>
<keyword evidence="2" id="KW-0472">Membrane</keyword>
<dbReference type="Pfam" id="PF04024">
    <property type="entry name" value="PspC"/>
    <property type="match status" value="1"/>
</dbReference>
<name>C7R1A3_JONDD</name>
<reference evidence="5 6" key="1">
    <citation type="journal article" date="2009" name="Stand. Genomic Sci.">
        <title>Complete genome sequence of Jonesia denitrificans type strain (Prevot 55134).</title>
        <authorList>
            <person name="Pukall R."/>
            <person name="Gehrich-Schroter G."/>
            <person name="Lapidus A."/>
            <person name="Nolan M."/>
            <person name="Glavina Del Rio T."/>
            <person name="Lucas S."/>
            <person name="Chen F."/>
            <person name="Tice H."/>
            <person name="Pitluck S."/>
            <person name="Cheng J.F."/>
            <person name="Copeland A."/>
            <person name="Saunders E."/>
            <person name="Brettin T."/>
            <person name="Detter J.C."/>
            <person name="Bruce D."/>
            <person name="Goodwin L."/>
            <person name="Pati A."/>
            <person name="Ivanova N."/>
            <person name="Mavromatis K."/>
            <person name="Ovchinnikova G."/>
            <person name="Chen A."/>
            <person name="Palaniappan K."/>
            <person name="Land M."/>
            <person name="Hauser L."/>
            <person name="Chang Y.J."/>
            <person name="Jeffries C.D."/>
            <person name="Chain P."/>
            <person name="Goker M."/>
            <person name="Bristow J."/>
            <person name="Eisen J.A."/>
            <person name="Markowitz V."/>
            <person name="Hugenholtz P."/>
            <person name="Kyrpides N.C."/>
            <person name="Klenk H.P."/>
            <person name="Han C."/>
        </authorList>
    </citation>
    <scope>NUCLEOTIDE SEQUENCE [LARGE SCALE GENOMIC DNA]</scope>
    <source>
        <strain evidence="6">ATCC 14870 / DSM 20603 / BCRC 15368 / CIP 55.134 / JCM 11481 / NBRC 15587 / NCTC 10816 / Prevot 55134</strain>
    </source>
</reference>
<dbReference type="HOGENOM" id="CLU_588976_0_0_11"/>
<gene>
    <name evidence="5" type="ordered locus">Jden_0654</name>
</gene>
<feature type="domain" description="Cell wall-active antibiotics response LiaF-like C-terminal" evidence="4">
    <location>
        <begin position="359"/>
        <end position="418"/>
    </location>
</feature>
<dbReference type="InterPro" id="IPR024425">
    <property type="entry name" value="LiaF-like_C"/>
</dbReference>
<organism evidence="5 6">
    <name type="scientific">Jonesia denitrificans (strain ATCC 14870 / DSM 20603 / BCRC 15368 / CIP 55.134 / JCM 11481 / NBRC 15587 / NCTC 10816 / Prevot 55134)</name>
    <name type="common">Listeria denitrificans</name>
    <dbReference type="NCBI Taxonomy" id="471856"/>
    <lineage>
        <taxon>Bacteria</taxon>
        <taxon>Bacillati</taxon>
        <taxon>Actinomycetota</taxon>
        <taxon>Actinomycetes</taxon>
        <taxon>Micrococcales</taxon>
        <taxon>Jonesiaceae</taxon>
        <taxon>Jonesia</taxon>
    </lineage>
</organism>
<feature type="domain" description="Phage shock protein PspC N-terminal" evidence="3">
    <location>
        <begin position="29"/>
        <end position="78"/>
    </location>
</feature>
<sequence length="464" mass="47264">MTSPQPTPPVGGQQFFDSIRGSGFSRAPSRWIGGVASGLASRLRVDPLIIRGAFLIAGIVVTGITLLVYAVAWLLLPEQRDGRIHLEQAFRGVFDGALVGIGVMVVLGLGSIDNFFVFGNNTSPVAAVFWIVASIAVAIGIYYLVQQSGPSSPTASHPAPGTAPAQGYSTTSFTQAHPTPADQSTTQVIPAQSPEPTDAVHDHSGTPVSDAAPGSATPWSAPASQTGTTSGWTPPPVHNSSNPTGGSQFALLLGLVFLVAAGFLVADTSGMLVDDLSLVALVSAIALVLGGLAVVVNGIRGYSSGSSGFFAIVALIVTLSATSATASGISITRDNWRVLGDSTYTPTSLSQVTDGFAFGVGDTTLDLTELEEPPRDDQPVTIAVSGGIGDITIVVPSDVAVTANQGVGIGETRKEGANTSSSTGGIGVGIVTYENSRAEAGEDPVFDLDITMGIGSITITEEIS</sequence>
<feature type="compositionally biased region" description="Polar residues" evidence="1">
    <location>
        <begin position="222"/>
        <end position="241"/>
    </location>
</feature>
<feature type="transmembrane region" description="Helical" evidence="2">
    <location>
        <begin position="97"/>
        <end position="119"/>
    </location>
</feature>
<accession>C7R1A3</accession>
<protein>
    <submittedName>
        <fullName evidence="5">Phage shock protein C, PspC</fullName>
    </submittedName>
</protein>
<keyword evidence="2" id="KW-0812">Transmembrane</keyword>
<feature type="transmembrane region" description="Helical" evidence="2">
    <location>
        <begin position="125"/>
        <end position="145"/>
    </location>
</feature>
<keyword evidence="6" id="KW-1185">Reference proteome</keyword>
<dbReference type="Proteomes" id="UP000000628">
    <property type="component" value="Chromosome"/>
</dbReference>
<evidence type="ECO:0000313" key="5">
    <source>
        <dbReference type="EMBL" id="ACV08318.1"/>
    </source>
</evidence>
<dbReference type="eggNOG" id="COG1983">
    <property type="taxonomic scope" value="Bacteria"/>
</dbReference>